<dbReference type="InterPro" id="IPR025937">
    <property type="entry name" value="PDGLE_dom"/>
</dbReference>
<feature type="domain" description="PDGLE" evidence="7">
    <location>
        <begin position="15"/>
        <end position="105"/>
    </location>
</feature>
<organism evidence="8 9">
    <name type="scientific">Nocardioides plantarum</name>
    <dbReference type="NCBI Taxonomy" id="29299"/>
    <lineage>
        <taxon>Bacteria</taxon>
        <taxon>Bacillati</taxon>
        <taxon>Actinomycetota</taxon>
        <taxon>Actinomycetes</taxon>
        <taxon>Propionibacteriales</taxon>
        <taxon>Nocardioidaceae</taxon>
        <taxon>Nocardioides</taxon>
    </lineage>
</organism>
<feature type="transmembrane region" description="Helical" evidence="6">
    <location>
        <begin position="82"/>
        <end position="103"/>
    </location>
</feature>
<evidence type="ECO:0000256" key="3">
    <source>
        <dbReference type="ARBA" id="ARBA00022692"/>
    </source>
</evidence>
<keyword evidence="5 6" id="KW-0472">Membrane</keyword>
<evidence type="ECO:0000256" key="1">
    <source>
        <dbReference type="ARBA" id="ARBA00004236"/>
    </source>
</evidence>
<gene>
    <name evidence="8" type="ORF">ACFFRI_10415</name>
</gene>
<protein>
    <submittedName>
        <fullName evidence="8">PDGLE domain-containing protein</fullName>
    </submittedName>
</protein>
<comment type="caution">
    <text evidence="8">The sequence shown here is derived from an EMBL/GenBank/DDBJ whole genome shotgun (WGS) entry which is preliminary data.</text>
</comment>
<reference evidence="8 9" key="1">
    <citation type="submission" date="2024-09" db="EMBL/GenBank/DDBJ databases">
        <authorList>
            <person name="Sun Q."/>
            <person name="Mori K."/>
        </authorList>
    </citation>
    <scope>NUCLEOTIDE SEQUENCE [LARGE SCALE GENOMIC DNA]</scope>
    <source>
        <strain evidence="8 9">JCM 9626</strain>
    </source>
</reference>
<evidence type="ECO:0000256" key="4">
    <source>
        <dbReference type="ARBA" id="ARBA00022989"/>
    </source>
</evidence>
<accession>A0ABV5K9P0</accession>
<comment type="subcellular location">
    <subcellularLocation>
        <location evidence="1">Cell membrane</location>
    </subcellularLocation>
</comment>
<keyword evidence="4 6" id="KW-1133">Transmembrane helix</keyword>
<evidence type="ECO:0000256" key="5">
    <source>
        <dbReference type="ARBA" id="ARBA00023136"/>
    </source>
</evidence>
<evidence type="ECO:0000256" key="6">
    <source>
        <dbReference type="SAM" id="Phobius"/>
    </source>
</evidence>
<keyword evidence="2" id="KW-1003">Cell membrane</keyword>
<keyword evidence="9" id="KW-1185">Reference proteome</keyword>
<evidence type="ECO:0000256" key="2">
    <source>
        <dbReference type="ARBA" id="ARBA00022475"/>
    </source>
</evidence>
<name>A0ABV5K9P0_9ACTN</name>
<keyword evidence="3 6" id="KW-0812">Transmembrane</keyword>
<dbReference type="EMBL" id="JBHMDG010000012">
    <property type="protein sequence ID" value="MFB9313456.1"/>
    <property type="molecule type" value="Genomic_DNA"/>
</dbReference>
<dbReference type="Pfam" id="PF13190">
    <property type="entry name" value="PDGLE"/>
    <property type="match status" value="1"/>
</dbReference>
<dbReference type="RefSeq" id="WP_170215251.1">
    <property type="nucleotide sequence ID" value="NZ_JBHMDG010000012.1"/>
</dbReference>
<feature type="transmembrane region" description="Helical" evidence="6">
    <location>
        <begin position="16"/>
        <end position="37"/>
    </location>
</feature>
<sequence length="124" mass="12250">MSAPVPAGGRRVSNRAVALAILVVALVLAGVVSFYAASTPDGLTKVSEDKGFAATAETHGTEDGPFAGYGASFVDDDRLSGGLAGVVGVVVVLALAGGLTLALRRRHGDGGVDDDASAPVDTTV</sequence>
<evidence type="ECO:0000259" key="7">
    <source>
        <dbReference type="Pfam" id="PF13190"/>
    </source>
</evidence>
<proteinExistence type="predicted"/>
<dbReference type="Proteomes" id="UP001589750">
    <property type="component" value="Unassembled WGS sequence"/>
</dbReference>
<evidence type="ECO:0000313" key="8">
    <source>
        <dbReference type="EMBL" id="MFB9313456.1"/>
    </source>
</evidence>
<evidence type="ECO:0000313" key="9">
    <source>
        <dbReference type="Proteomes" id="UP001589750"/>
    </source>
</evidence>